<dbReference type="InterPro" id="IPR025110">
    <property type="entry name" value="AMP-bd_C"/>
</dbReference>
<dbReference type="Gene3D" id="3.40.50.12780">
    <property type="entry name" value="N-terminal domain of ligase-like"/>
    <property type="match status" value="1"/>
</dbReference>
<dbReference type="Proteomes" id="UP000298049">
    <property type="component" value="Chromosome"/>
</dbReference>
<name>A0A4P7XKD7_9ALTE</name>
<dbReference type="NCBIfam" id="NF006167">
    <property type="entry name" value="PRK08308.1"/>
    <property type="match status" value="1"/>
</dbReference>
<feature type="domain" description="AMP-dependent synthetase/ligase" evidence="1">
    <location>
        <begin position="32"/>
        <end position="283"/>
    </location>
</feature>
<dbReference type="Pfam" id="PF13193">
    <property type="entry name" value="AMP-binding_C"/>
    <property type="match status" value="1"/>
</dbReference>
<dbReference type="PROSITE" id="PS00455">
    <property type="entry name" value="AMP_BINDING"/>
    <property type="match status" value="1"/>
</dbReference>
<protein>
    <submittedName>
        <fullName evidence="3">Acyl-CoA synthase</fullName>
    </submittedName>
</protein>
<dbReference type="InterPro" id="IPR020845">
    <property type="entry name" value="AMP-binding_CS"/>
</dbReference>
<dbReference type="InterPro" id="IPR045851">
    <property type="entry name" value="AMP-bd_C_sf"/>
</dbReference>
<dbReference type="KEGG" id="hmi:soil367_15780"/>
<gene>
    <name evidence="3" type="ORF">soil367_15780</name>
</gene>
<dbReference type="EMBL" id="CP031093">
    <property type="protein sequence ID" value="QCF27273.1"/>
    <property type="molecule type" value="Genomic_DNA"/>
</dbReference>
<evidence type="ECO:0000259" key="1">
    <source>
        <dbReference type="Pfam" id="PF00501"/>
    </source>
</evidence>
<organism evidence="3 4">
    <name type="scientific">Hydrocarboniclastica marina</name>
    <dbReference type="NCBI Taxonomy" id="2259620"/>
    <lineage>
        <taxon>Bacteria</taxon>
        <taxon>Pseudomonadati</taxon>
        <taxon>Pseudomonadota</taxon>
        <taxon>Gammaproteobacteria</taxon>
        <taxon>Alteromonadales</taxon>
        <taxon>Alteromonadaceae</taxon>
        <taxon>Hydrocarboniclastica</taxon>
    </lineage>
</organism>
<accession>A0A4P7XKD7</accession>
<dbReference type="OrthoDB" id="9803968at2"/>
<dbReference type="AlphaFoldDB" id="A0A4P7XKD7"/>
<dbReference type="InterPro" id="IPR050237">
    <property type="entry name" value="ATP-dep_AMP-bd_enzyme"/>
</dbReference>
<proteinExistence type="predicted"/>
<evidence type="ECO:0000313" key="3">
    <source>
        <dbReference type="EMBL" id="QCF27273.1"/>
    </source>
</evidence>
<feature type="domain" description="AMP-binding enzyme C-terminal" evidence="2">
    <location>
        <begin position="339"/>
        <end position="412"/>
    </location>
</feature>
<dbReference type="InterPro" id="IPR000873">
    <property type="entry name" value="AMP-dep_synth/lig_dom"/>
</dbReference>
<dbReference type="PANTHER" id="PTHR43767:SF10">
    <property type="entry name" value="SURFACTIN SYNTHASE SUBUNIT 1"/>
    <property type="match status" value="1"/>
</dbReference>
<sequence>MLYVNDHFVSQAEHQQSYSDFARHPLLANCRGMRFAICLDDPARWISLCLYLRDHGASVFPIHPTTPRDAAERLARRARCHVFFFGAISAPSVAGSAAAEDSQVLDRRALDTEAVLVQMSSGTTGAPKCIERSWAAIGTEIDSYIMSFNVAAEMTPVVACPTSHSYGLICGVLVALTRGQAPVIVTNMNPRYLLRRLSECKRPLLYAAPALLNTLMRLLPENQRFHAVMTSGAPMNRGAFEALKRKADHVFQQYGCSEAGCVALNTKSDAANAMGRPLPHVAVVAGENADTPAEIRVEVGQQTILTRDLGYLDECGVLCFVARLDDTINVAGINVYPGEIEDIMLEYPDIDDAVAYKKTDPYAGERVCLKFTASVDVDIALLRAWCTTQLSPYQIPVELIQVTRIPRSGNGKTNRRQLVEDPTPAMVE</sequence>
<reference evidence="3 4" key="1">
    <citation type="submission" date="2018-07" db="EMBL/GenBank/DDBJ databases">
        <title>Marsedoiliclastica nanhaica gen. nov. sp. nov., a novel marine hydrocarbonoclastic bacterium isolated from an in-situ enriched hydrocarbon-degrading consortium in deep-sea sediment.</title>
        <authorList>
            <person name="Dong C."/>
            <person name="Ma T."/>
            <person name="Liu R."/>
            <person name="Shao Z."/>
        </authorList>
    </citation>
    <scope>NUCLEOTIDE SEQUENCE [LARGE SCALE GENOMIC DNA]</scope>
    <source>
        <strain evidence="4">soil36-7</strain>
    </source>
</reference>
<dbReference type="Pfam" id="PF00501">
    <property type="entry name" value="AMP-binding"/>
    <property type="match status" value="1"/>
</dbReference>
<dbReference type="SUPFAM" id="SSF56801">
    <property type="entry name" value="Acetyl-CoA synthetase-like"/>
    <property type="match status" value="1"/>
</dbReference>
<dbReference type="PANTHER" id="PTHR43767">
    <property type="entry name" value="LONG-CHAIN-FATTY-ACID--COA LIGASE"/>
    <property type="match status" value="1"/>
</dbReference>
<evidence type="ECO:0000259" key="2">
    <source>
        <dbReference type="Pfam" id="PF13193"/>
    </source>
</evidence>
<dbReference type="Gene3D" id="3.30.300.30">
    <property type="match status" value="1"/>
</dbReference>
<evidence type="ECO:0000313" key="4">
    <source>
        <dbReference type="Proteomes" id="UP000298049"/>
    </source>
</evidence>
<dbReference type="GO" id="GO:0016877">
    <property type="term" value="F:ligase activity, forming carbon-sulfur bonds"/>
    <property type="evidence" value="ECO:0007669"/>
    <property type="project" value="UniProtKB-ARBA"/>
</dbReference>
<keyword evidence="4" id="KW-1185">Reference proteome</keyword>
<dbReference type="RefSeq" id="WP_136549983.1">
    <property type="nucleotide sequence ID" value="NZ_CP031093.1"/>
</dbReference>
<dbReference type="InterPro" id="IPR042099">
    <property type="entry name" value="ANL_N_sf"/>
</dbReference>